<evidence type="ECO:0000256" key="1">
    <source>
        <dbReference type="SAM" id="SignalP"/>
    </source>
</evidence>
<reference evidence="3 4" key="1">
    <citation type="submission" date="2015-10" db="EMBL/GenBank/DDBJ databases">
        <title>Metagenome-Assembled Genomes uncover a global brackish microbiome.</title>
        <authorList>
            <person name="Hugerth L.W."/>
            <person name="Larsson J."/>
            <person name="Alneberg J."/>
            <person name="Lindh M.V."/>
            <person name="Legrand C."/>
            <person name="Pinhassi J."/>
            <person name="Andersson A.F."/>
        </authorList>
    </citation>
    <scope>NUCLEOTIDE SEQUENCE [LARGE SCALE GENOMIC DNA]</scope>
    <source>
        <strain evidence="3">BACL26 MAG-121220-bin70</strain>
    </source>
</reference>
<feature type="chain" id="PRO_5006425092" description="SnoaL-like domain-containing protein" evidence="1">
    <location>
        <begin position="23"/>
        <end position="179"/>
    </location>
</feature>
<proteinExistence type="predicted"/>
<dbReference type="Pfam" id="PF12680">
    <property type="entry name" value="SnoaL_2"/>
    <property type="match status" value="1"/>
</dbReference>
<dbReference type="EMBL" id="LICA01000607">
    <property type="protein sequence ID" value="KRO91122.1"/>
    <property type="molecule type" value="Genomic_DNA"/>
</dbReference>
<gene>
    <name evidence="3" type="ORF">ABS24_01840</name>
</gene>
<name>A0A0R2TZR0_9GAMM</name>
<evidence type="ECO:0000259" key="2">
    <source>
        <dbReference type="Pfam" id="PF12680"/>
    </source>
</evidence>
<evidence type="ECO:0000313" key="4">
    <source>
        <dbReference type="Proteomes" id="UP000051213"/>
    </source>
</evidence>
<dbReference type="InterPro" id="IPR032710">
    <property type="entry name" value="NTF2-like_dom_sf"/>
</dbReference>
<sequence>MKPINKIILSISILLLAQPSFAAHHEAGEKHEKIVIGHEHSSTGAKLNIYGGDLATVDIWGAYITAHNTRDLDAIHKASADDFMGWAANGIIVNGPAAHAAFLKEWFAASSPKWKMKYAIANEVVDEDGGVQQWVTSAYTVTDTIDGKEVASEEIYDVRIENGKVKNIYVAARAVIPAE</sequence>
<keyword evidence="1" id="KW-0732">Signal</keyword>
<evidence type="ECO:0000313" key="3">
    <source>
        <dbReference type="EMBL" id="KRO91122.1"/>
    </source>
</evidence>
<accession>A0A0R2TZR0</accession>
<organism evidence="3 4">
    <name type="scientific">SAR92 bacterium BACL26 MAG-121220-bin70</name>
    <dbReference type="NCBI Taxonomy" id="1655626"/>
    <lineage>
        <taxon>Bacteria</taxon>
        <taxon>Pseudomonadati</taxon>
        <taxon>Pseudomonadota</taxon>
        <taxon>Gammaproteobacteria</taxon>
        <taxon>Cellvibrionales</taxon>
        <taxon>Porticoccaceae</taxon>
        <taxon>SAR92 clade</taxon>
    </lineage>
</organism>
<dbReference type="InterPro" id="IPR037401">
    <property type="entry name" value="SnoaL-like"/>
</dbReference>
<protein>
    <recommendedName>
        <fullName evidence="2">SnoaL-like domain-containing protein</fullName>
    </recommendedName>
</protein>
<dbReference type="SUPFAM" id="SSF54427">
    <property type="entry name" value="NTF2-like"/>
    <property type="match status" value="1"/>
</dbReference>
<feature type="signal peptide" evidence="1">
    <location>
        <begin position="1"/>
        <end position="22"/>
    </location>
</feature>
<dbReference type="Gene3D" id="3.10.450.50">
    <property type="match status" value="1"/>
</dbReference>
<comment type="caution">
    <text evidence="3">The sequence shown here is derived from an EMBL/GenBank/DDBJ whole genome shotgun (WGS) entry which is preliminary data.</text>
</comment>
<dbReference type="AlphaFoldDB" id="A0A0R2TZR0"/>
<feature type="domain" description="SnoaL-like" evidence="2">
    <location>
        <begin position="62"/>
        <end position="166"/>
    </location>
</feature>
<dbReference type="Proteomes" id="UP000051213">
    <property type="component" value="Unassembled WGS sequence"/>
</dbReference>